<comment type="similarity">
    <text evidence="1">Belongs to the TPD52 family.</text>
</comment>
<feature type="compositionally biased region" description="Polar residues" evidence="4">
    <location>
        <begin position="146"/>
        <end position="176"/>
    </location>
</feature>
<feature type="region of interest" description="Disordered" evidence="4">
    <location>
        <begin position="146"/>
        <end position="191"/>
    </location>
</feature>
<gene>
    <name evidence="5" type="primary">TPD52L1</name>
    <name evidence="5" type="synonym">tpd52l1</name>
</gene>
<feature type="coiled-coil region" evidence="3">
    <location>
        <begin position="29"/>
        <end position="63"/>
    </location>
</feature>
<evidence type="ECO:0000256" key="4">
    <source>
        <dbReference type="SAM" id="MobiDB-lite"/>
    </source>
</evidence>
<dbReference type="RefSeq" id="XP_028653080.1">
    <property type="nucleotide sequence ID" value="XM_028797247.2"/>
</dbReference>
<evidence type="ECO:0000313" key="5">
    <source>
        <dbReference type="Ensembl" id="ENSECRP00000008312.1"/>
    </source>
</evidence>
<dbReference type="GO" id="GO:2001235">
    <property type="term" value="P:positive regulation of apoptotic signaling pathway"/>
    <property type="evidence" value="ECO:0007669"/>
    <property type="project" value="TreeGrafter"/>
</dbReference>
<dbReference type="Pfam" id="PF04201">
    <property type="entry name" value="TPD52"/>
    <property type="match status" value="1"/>
</dbReference>
<proteinExistence type="inferred from homology"/>
<name>A0A8C4RXK3_ERPCA</name>
<keyword evidence="6" id="KW-1185">Reference proteome</keyword>
<protein>
    <submittedName>
        <fullName evidence="5">Tpd52 like 1</fullName>
    </submittedName>
</protein>
<reference evidence="5" key="3">
    <citation type="submission" date="2025-09" db="UniProtKB">
        <authorList>
            <consortium name="Ensembl"/>
        </authorList>
    </citation>
    <scope>IDENTIFICATION</scope>
</reference>
<organism evidence="5 6">
    <name type="scientific">Erpetoichthys calabaricus</name>
    <name type="common">Rope fish</name>
    <name type="synonym">Calamoichthys calabaricus</name>
    <dbReference type="NCBI Taxonomy" id="27687"/>
    <lineage>
        <taxon>Eukaryota</taxon>
        <taxon>Metazoa</taxon>
        <taxon>Chordata</taxon>
        <taxon>Craniata</taxon>
        <taxon>Vertebrata</taxon>
        <taxon>Euteleostomi</taxon>
        <taxon>Actinopterygii</taxon>
        <taxon>Polypteriformes</taxon>
        <taxon>Polypteridae</taxon>
        <taxon>Erpetoichthys</taxon>
    </lineage>
</organism>
<reference evidence="5" key="1">
    <citation type="submission" date="2021-06" db="EMBL/GenBank/DDBJ databases">
        <authorList>
            <consortium name="Wellcome Sanger Institute Data Sharing"/>
        </authorList>
    </citation>
    <scope>NUCLEOTIDE SEQUENCE [LARGE SCALE GENOMIC DNA]</scope>
</reference>
<dbReference type="GeneID" id="114648292"/>
<dbReference type="Proteomes" id="UP000694620">
    <property type="component" value="Chromosome 3"/>
</dbReference>
<dbReference type="GO" id="GO:0005737">
    <property type="term" value="C:cytoplasm"/>
    <property type="evidence" value="ECO:0007669"/>
    <property type="project" value="TreeGrafter"/>
</dbReference>
<dbReference type="InterPro" id="IPR007327">
    <property type="entry name" value="TPD52"/>
</dbReference>
<dbReference type="PANTHER" id="PTHR19307:SF8">
    <property type="entry name" value="TUMOR PROTEIN D53"/>
    <property type="match status" value="1"/>
</dbReference>
<dbReference type="GeneTree" id="ENSGT00940000159202"/>
<keyword evidence="2 3" id="KW-0175">Coiled coil</keyword>
<dbReference type="Ensembl" id="ENSECRT00000008447.1">
    <property type="protein sequence ID" value="ENSECRP00000008312.1"/>
    <property type="gene ID" value="ENSECRG00000005560.1"/>
</dbReference>
<dbReference type="AlphaFoldDB" id="A0A8C4RXK3"/>
<evidence type="ECO:0000313" key="6">
    <source>
        <dbReference type="Proteomes" id="UP000694620"/>
    </source>
</evidence>
<evidence type="ECO:0000256" key="3">
    <source>
        <dbReference type="SAM" id="Coils"/>
    </source>
</evidence>
<dbReference type="CTD" id="7164"/>
<dbReference type="PANTHER" id="PTHR19307">
    <property type="entry name" value="TUMOR PROTEIN D52"/>
    <property type="match status" value="1"/>
</dbReference>
<evidence type="ECO:0000256" key="2">
    <source>
        <dbReference type="ARBA" id="ARBA00023054"/>
    </source>
</evidence>
<evidence type="ECO:0000256" key="1">
    <source>
        <dbReference type="ARBA" id="ARBA00005702"/>
    </source>
</evidence>
<reference evidence="5" key="2">
    <citation type="submission" date="2025-08" db="UniProtKB">
        <authorList>
            <consortium name="Ensembl"/>
        </authorList>
    </citation>
    <scope>IDENTIFICATION</scope>
</reference>
<accession>A0A8C4RXK3</accession>
<sequence length="191" mass="20792">MEAKQQGLLETRPLQEVDEDAVLDIDLGNTVSEEERELMEMELAKLEEEILTLKQVLTAKEKHHAELKVKLGISPLSEFKQNFNKSWHDMQTSTAYKKTQETISNAGQMASMAFSNVGSAISRKIGDMRSSTSFKSFEEKVENTVSTLKSKVGASSNSGGSFEDVLSSTANASSQDLPGCPNPAAGSEPQC</sequence>